<comment type="subcellular location">
    <subcellularLocation>
        <location evidence="1 8">Cell membrane</location>
        <topology evidence="1 8">Multi-pass membrane protein</topology>
    </subcellularLocation>
</comment>
<dbReference type="PRINTS" id="PR01806">
    <property type="entry name" value="VIRFACTRMVIN"/>
</dbReference>
<feature type="transmembrane region" description="Helical" evidence="8">
    <location>
        <begin position="122"/>
        <end position="144"/>
    </location>
</feature>
<dbReference type="PANTHER" id="PTHR47019:SF1">
    <property type="entry name" value="LIPID II FLIPPASE MURJ"/>
    <property type="match status" value="1"/>
</dbReference>
<feature type="transmembrane region" description="Helical" evidence="8">
    <location>
        <begin position="432"/>
        <end position="453"/>
    </location>
</feature>
<dbReference type="Proteomes" id="UP001549162">
    <property type="component" value="Unassembled WGS sequence"/>
</dbReference>
<keyword evidence="11" id="KW-1185">Reference proteome</keyword>
<dbReference type="PIRSF" id="PIRSF002869">
    <property type="entry name" value="MviN"/>
    <property type="match status" value="1"/>
</dbReference>
<sequence>MKTSYILMIITILSKVFGLLREKALAYFFGAGLVADIFLIAFQLPMTFTNVISGAVANGYIPMYDRIKSDDGKVKADKFTTNLANILFVISLVVTVFSIIFAKPLVKLMAEGFTGEKLELAVFVSRVAMLSIAITAVSSIYKAYLQIYGKFIVSVLHSILMNIIVIAAMAISYKMGINYLAVGILLAFILQYSIFILPIRRTGYRYRLAIDMKDSNIKKMFHDILPILISTSAIEINFMISRSLSSGLFVGGISTLNYAYKLQSFVTGIVVTSIITATYPKIAKFGSIKDKDGLKTSVTEALSTMLILVIPAAFGLFTFSLPIVNLLFVGGEFTLKDAKITAVVLSFFAFGVIGIGIREIISRVFYSLDDSKTPVINSIIIVGINIALSFIFSNILGIKGLALATTISFIVGAFALYISSTKLIGNIFDKKFIINIIKITIASVLMSFISKYFYNFLYDKLGSNLSLIAAILVAGVVYLLSLILLRVDEIKELYNSFVKKS</sequence>
<evidence type="ECO:0000256" key="7">
    <source>
        <dbReference type="ARBA" id="ARBA00023136"/>
    </source>
</evidence>
<feature type="transmembrane region" description="Helical" evidence="8">
    <location>
        <begin position="151"/>
        <end position="173"/>
    </location>
</feature>
<dbReference type="Pfam" id="PF03023">
    <property type="entry name" value="MurJ"/>
    <property type="match status" value="1"/>
</dbReference>
<comment type="pathway">
    <text evidence="8">Cell wall biogenesis; peptidoglycan biosynthesis.</text>
</comment>
<dbReference type="RefSeq" id="WP_354369100.1">
    <property type="nucleotide sequence ID" value="NZ_JBEPMA010000015.1"/>
</dbReference>
<keyword evidence="4 8" id="KW-0133">Cell shape</keyword>
<reference evidence="10 11" key="1">
    <citation type="submission" date="2024-06" db="EMBL/GenBank/DDBJ databases">
        <title>Genomic Encyclopedia of Type Strains, Phase IV (KMG-IV): sequencing the most valuable type-strain genomes for metagenomic binning, comparative biology and taxonomic classification.</title>
        <authorList>
            <person name="Goeker M."/>
        </authorList>
    </citation>
    <scope>NUCLEOTIDE SEQUENCE [LARGE SCALE GENOMIC DNA]</scope>
    <source>
        <strain evidence="10 11">DSM 21460</strain>
    </source>
</reference>
<evidence type="ECO:0000256" key="3">
    <source>
        <dbReference type="ARBA" id="ARBA00022692"/>
    </source>
</evidence>
<feature type="transmembrane region" description="Helical" evidence="8">
    <location>
        <begin position="373"/>
        <end position="395"/>
    </location>
</feature>
<evidence type="ECO:0000256" key="9">
    <source>
        <dbReference type="PIRNR" id="PIRNR002869"/>
    </source>
</evidence>
<evidence type="ECO:0000256" key="4">
    <source>
        <dbReference type="ARBA" id="ARBA00022960"/>
    </source>
</evidence>
<dbReference type="InterPro" id="IPR051050">
    <property type="entry name" value="Lipid_II_flippase_MurJ/MviN"/>
</dbReference>
<evidence type="ECO:0000256" key="2">
    <source>
        <dbReference type="ARBA" id="ARBA00022475"/>
    </source>
</evidence>
<evidence type="ECO:0000256" key="5">
    <source>
        <dbReference type="ARBA" id="ARBA00022984"/>
    </source>
</evidence>
<feature type="transmembrane region" description="Helical" evidence="8">
    <location>
        <begin position="28"/>
        <end position="61"/>
    </location>
</feature>
<name>A0ABV2JB91_9FIRM</name>
<dbReference type="NCBIfam" id="TIGR01695">
    <property type="entry name" value="murJ_mviN"/>
    <property type="match status" value="1"/>
</dbReference>
<feature type="transmembrane region" description="Helical" evidence="8">
    <location>
        <begin position="401"/>
        <end position="420"/>
    </location>
</feature>
<keyword evidence="6 8" id="KW-1133">Transmembrane helix</keyword>
<comment type="function">
    <text evidence="8 9">Involved in peptidoglycan biosynthesis. Transports lipid-linked peptidoglycan precursors from the inner to the outer leaflet of the cytoplasmic membrane.</text>
</comment>
<dbReference type="CDD" id="cd13123">
    <property type="entry name" value="MATE_MurJ_like"/>
    <property type="match status" value="1"/>
</dbReference>
<keyword evidence="5 8" id="KW-0573">Peptidoglycan synthesis</keyword>
<dbReference type="HAMAP" id="MF_02078">
    <property type="entry name" value="MurJ_MviN"/>
    <property type="match status" value="1"/>
</dbReference>
<feature type="transmembrane region" description="Helical" evidence="8">
    <location>
        <begin position="82"/>
        <end position="102"/>
    </location>
</feature>
<feature type="transmembrane region" description="Helical" evidence="8">
    <location>
        <begin position="220"/>
        <end position="240"/>
    </location>
</feature>
<keyword evidence="8 9" id="KW-0813">Transport</keyword>
<keyword evidence="3 8" id="KW-0812">Transmembrane</keyword>
<keyword evidence="2 8" id="KW-1003">Cell membrane</keyword>
<feature type="transmembrane region" description="Helical" evidence="8">
    <location>
        <begin position="260"/>
        <end position="280"/>
    </location>
</feature>
<evidence type="ECO:0000256" key="6">
    <source>
        <dbReference type="ARBA" id="ARBA00022989"/>
    </source>
</evidence>
<evidence type="ECO:0000313" key="10">
    <source>
        <dbReference type="EMBL" id="MET3618085.1"/>
    </source>
</evidence>
<keyword evidence="8 9" id="KW-0961">Cell wall biogenesis/degradation</keyword>
<comment type="similarity">
    <text evidence="8 9">Belongs to the MurJ/MviN family.</text>
</comment>
<feature type="transmembrane region" description="Helical" evidence="8">
    <location>
        <begin position="301"/>
        <end position="328"/>
    </location>
</feature>
<evidence type="ECO:0000256" key="1">
    <source>
        <dbReference type="ARBA" id="ARBA00004651"/>
    </source>
</evidence>
<keyword evidence="7 8" id="KW-0472">Membrane</keyword>
<feature type="transmembrane region" description="Helical" evidence="8">
    <location>
        <begin position="465"/>
        <end position="485"/>
    </location>
</feature>
<dbReference type="EMBL" id="JBEPMA010000015">
    <property type="protein sequence ID" value="MET3618085.1"/>
    <property type="molecule type" value="Genomic_DNA"/>
</dbReference>
<proteinExistence type="inferred from homology"/>
<dbReference type="PANTHER" id="PTHR47019">
    <property type="entry name" value="LIPID II FLIPPASE MURJ"/>
    <property type="match status" value="1"/>
</dbReference>
<organism evidence="10 11">
    <name type="scientific">Peptoniphilus olsenii</name>
    <dbReference type="NCBI Taxonomy" id="411570"/>
    <lineage>
        <taxon>Bacteria</taxon>
        <taxon>Bacillati</taxon>
        <taxon>Bacillota</taxon>
        <taxon>Tissierellia</taxon>
        <taxon>Tissierellales</taxon>
        <taxon>Peptoniphilaceae</taxon>
        <taxon>Peptoniphilus</taxon>
    </lineage>
</organism>
<comment type="caution">
    <text evidence="10">The sequence shown here is derived from an EMBL/GenBank/DDBJ whole genome shotgun (WGS) entry which is preliminary data.</text>
</comment>
<gene>
    <name evidence="8" type="primary">murJ</name>
    <name evidence="10" type="ORF">ABID14_001720</name>
</gene>
<dbReference type="InterPro" id="IPR004268">
    <property type="entry name" value="MurJ"/>
</dbReference>
<feature type="transmembrane region" description="Helical" evidence="8">
    <location>
        <begin position="340"/>
        <end position="361"/>
    </location>
</feature>
<evidence type="ECO:0000313" key="11">
    <source>
        <dbReference type="Proteomes" id="UP001549162"/>
    </source>
</evidence>
<accession>A0ABV2JB91</accession>
<evidence type="ECO:0000256" key="8">
    <source>
        <dbReference type="HAMAP-Rule" id="MF_02078"/>
    </source>
</evidence>
<feature type="transmembrane region" description="Helical" evidence="8">
    <location>
        <begin position="179"/>
        <end position="199"/>
    </location>
</feature>
<protein>
    <recommendedName>
        <fullName evidence="8">Probable lipid II flippase MurJ</fullName>
    </recommendedName>
</protein>